<evidence type="ECO:0000256" key="1">
    <source>
        <dbReference type="SAM" id="MobiDB-lite"/>
    </source>
</evidence>
<dbReference type="Proteomes" id="UP000000493">
    <property type="component" value="Chromosome"/>
</dbReference>
<protein>
    <submittedName>
        <fullName evidence="2">MORN repeat-containing protein</fullName>
    </submittedName>
</protein>
<dbReference type="EMBL" id="CP002859">
    <property type="protein sequence ID" value="AEI49597.1"/>
    <property type="molecule type" value="Genomic_DNA"/>
</dbReference>
<organism evidence="2 3">
    <name type="scientific">Runella slithyformis (strain ATCC 29530 / DSM 19594 / LMG 11500 / NCIMB 11436 / LSU 4)</name>
    <dbReference type="NCBI Taxonomy" id="761193"/>
    <lineage>
        <taxon>Bacteria</taxon>
        <taxon>Pseudomonadati</taxon>
        <taxon>Bacteroidota</taxon>
        <taxon>Cytophagia</taxon>
        <taxon>Cytophagales</taxon>
        <taxon>Spirosomataceae</taxon>
        <taxon>Runella</taxon>
    </lineage>
</organism>
<dbReference type="AlphaFoldDB" id="A0A7U3ZLX1"/>
<dbReference type="KEGG" id="rsi:Runsl_3220"/>
<keyword evidence="3" id="KW-1185">Reference proteome</keyword>
<proteinExistence type="predicted"/>
<sequence>MKLYASLSAVTLIIILLACKASSPILKDVSKGLQSINRTVGEVNKIADDVQRIKTDVDYIRGNQASNPQPSQNGNTRLGNDKIGEQFQHIGAKKFPKCISGNCINGFGKLQLEEAGSYYEGEFKDGKYHGSGKMYRRYYTLRGNDPANVYLLFEGYHKNGHRSGKGIMYTLDKKVFKGEFDGDYPNGLFTMTKDGLTVLNYYDFGLEIQGFKSLTFEQLKYHQDTVFAKFTKCDCLSKKDFSIPSLGWKNVKYDVISGYTGKKIDEKTELEFGMIEDLEVRGYVNNTNHDIYIRCYRKEYYKKRNIYEYIDDSYVVHPGQKIMANYRIQPQPGELYNLYFEDDFVYLGAYCRKNLTDGCRVLSNTVKKSVTNIAPKNKLNNSKPISKKYGNPK</sequence>
<feature type="compositionally biased region" description="Polar residues" evidence="1">
    <location>
        <begin position="63"/>
        <end position="78"/>
    </location>
</feature>
<reference evidence="2 3" key="2">
    <citation type="journal article" date="2012" name="Stand. Genomic Sci.">
        <title>Complete genome sequence of the aquatic bacterium Runella slithyformis type strain (LSU 4(T)).</title>
        <authorList>
            <person name="Copeland A."/>
            <person name="Zhang X."/>
            <person name="Misra M."/>
            <person name="Lapidus A."/>
            <person name="Nolan M."/>
            <person name="Lucas S."/>
            <person name="Deshpande S."/>
            <person name="Cheng J.F."/>
            <person name="Tapia R."/>
            <person name="Goodwin L.A."/>
            <person name="Pitluck S."/>
            <person name="Liolios K."/>
            <person name="Pagani I."/>
            <person name="Ivanova N."/>
            <person name="Mikhailova N."/>
            <person name="Pati A."/>
            <person name="Chen A."/>
            <person name="Palaniappan K."/>
            <person name="Land M."/>
            <person name="Hauser L."/>
            <person name="Pan C."/>
            <person name="Jeffries C.D."/>
            <person name="Detter J.C."/>
            <person name="Brambilla E.M."/>
            <person name="Rohde M."/>
            <person name="Djao O.D."/>
            <person name="Goker M."/>
            <person name="Sikorski J."/>
            <person name="Tindall B.J."/>
            <person name="Woyke T."/>
            <person name="Bristow J."/>
            <person name="Eisen J.A."/>
            <person name="Markowitz V."/>
            <person name="Hugenholtz P."/>
            <person name="Kyrpides N.C."/>
            <person name="Klenk H.P."/>
            <person name="Mavromatis K."/>
        </authorList>
    </citation>
    <scope>NUCLEOTIDE SEQUENCE [LARGE SCALE GENOMIC DNA]</scope>
    <source>
        <strain evidence="3">ATCC 29530 / DSM 19594 / LMG 11500 / NCIMB 11436 / LSU 4</strain>
    </source>
</reference>
<gene>
    <name evidence="2" type="ordered locus">Runsl_3220</name>
</gene>
<feature type="region of interest" description="Disordered" evidence="1">
    <location>
        <begin position="61"/>
        <end position="80"/>
    </location>
</feature>
<dbReference type="PROSITE" id="PS51257">
    <property type="entry name" value="PROKAR_LIPOPROTEIN"/>
    <property type="match status" value="1"/>
</dbReference>
<dbReference type="SUPFAM" id="SSF82185">
    <property type="entry name" value="Histone H3 K4-specific methyltransferase SET7/9 N-terminal domain"/>
    <property type="match status" value="1"/>
</dbReference>
<accession>A0A7U3ZLX1</accession>
<reference evidence="3" key="1">
    <citation type="submission" date="2011-06" db="EMBL/GenBank/DDBJ databases">
        <title>The complete genome of chromosome of Runella slithyformis DSM 19594.</title>
        <authorList>
            <consortium name="US DOE Joint Genome Institute (JGI-PGF)"/>
            <person name="Lucas S."/>
            <person name="Han J."/>
            <person name="Lapidus A."/>
            <person name="Bruce D."/>
            <person name="Goodwin L."/>
            <person name="Pitluck S."/>
            <person name="Peters L."/>
            <person name="Kyrpides N."/>
            <person name="Mavromatis K."/>
            <person name="Ivanova N."/>
            <person name="Ovchinnikova G."/>
            <person name="Zhang X."/>
            <person name="Misra M."/>
            <person name="Detter J.C."/>
            <person name="Tapia R."/>
            <person name="Han C."/>
            <person name="Land M."/>
            <person name="Hauser L."/>
            <person name="Markowitz V."/>
            <person name="Cheng J.-F."/>
            <person name="Hugenholtz P."/>
            <person name="Woyke T."/>
            <person name="Wu D."/>
            <person name="Tindall B."/>
            <person name="Faehrich R."/>
            <person name="Brambilla E."/>
            <person name="Klenk H.-P."/>
            <person name="Eisen J.A."/>
        </authorList>
    </citation>
    <scope>NUCLEOTIDE SEQUENCE [LARGE SCALE GENOMIC DNA]</scope>
    <source>
        <strain evidence="3">ATCC 29530 / DSM 19594 / LMG 11500 / NCIMB 11436 / LSU 4</strain>
    </source>
</reference>
<dbReference type="RefSeq" id="WP_013928904.1">
    <property type="nucleotide sequence ID" value="NC_015703.1"/>
</dbReference>
<evidence type="ECO:0000313" key="3">
    <source>
        <dbReference type="Proteomes" id="UP000000493"/>
    </source>
</evidence>
<name>A0A7U3ZLX1_RUNSL</name>
<evidence type="ECO:0000313" key="2">
    <source>
        <dbReference type="EMBL" id="AEI49597.1"/>
    </source>
</evidence>